<evidence type="ECO:0000313" key="2">
    <source>
        <dbReference type="EMBL" id="KFL27987.1"/>
    </source>
</evidence>
<dbReference type="STRING" id="46914.JP75_25005"/>
<protein>
    <recommendedName>
        <fullName evidence="4">Metallopeptidase</fullName>
    </recommendedName>
</protein>
<accession>A0A087LTN4</accession>
<keyword evidence="1" id="KW-0732">Signal</keyword>
<feature type="chain" id="PRO_5001825600" description="Metallopeptidase" evidence="1">
    <location>
        <begin position="18"/>
        <end position="322"/>
    </location>
</feature>
<proteinExistence type="predicted"/>
<organism evidence="2 3">
    <name type="scientific">Devosia riboflavina</name>
    <dbReference type="NCBI Taxonomy" id="46914"/>
    <lineage>
        <taxon>Bacteria</taxon>
        <taxon>Pseudomonadati</taxon>
        <taxon>Pseudomonadota</taxon>
        <taxon>Alphaproteobacteria</taxon>
        <taxon>Hyphomicrobiales</taxon>
        <taxon>Devosiaceae</taxon>
        <taxon>Devosia</taxon>
    </lineage>
</organism>
<name>A0A087LTN4_9HYPH</name>
<comment type="caution">
    <text evidence="2">The sequence shown here is derived from an EMBL/GenBank/DDBJ whole genome shotgun (WGS) entry which is preliminary data.</text>
</comment>
<dbReference type="InterPro" id="IPR025644">
    <property type="entry name" value="DUF4344"/>
</dbReference>
<gene>
    <name evidence="2" type="ORF">JP75_25005</name>
</gene>
<sequence>MIYFGLLASLIATPAFAQDLAGFPEEVEVEALTPGAAAGPVLGEHRLVLTFEPSNIREIGLVRAKFEKDGLFADVLDELADQIALPVDVPVTFTDCGYSNAYWNPSEQSITFCYELVADYNQSYEYLEGQDGEFFRWADQETVLSGTTLFVLLHELGHGLTALYDLPITGREEDAVDQFAALTLIGADEEDDAFEDRPSRIALLGAYFFKQLSFAPEEISRSILANEHSLGQQRYYDVMCLVLGSDMDTYAPILTPGMVMVFETIDKNPDAFNDDKVMDWLKKTDALNILPSARALRCPQEFARYDASWDYIVDTFMTVQAD</sequence>
<dbReference type="AlphaFoldDB" id="A0A087LTN4"/>
<evidence type="ECO:0000256" key="1">
    <source>
        <dbReference type="SAM" id="SignalP"/>
    </source>
</evidence>
<evidence type="ECO:0008006" key="4">
    <source>
        <dbReference type="Google" id="ProtNLM"/>
    </source>
</evidence>
<dbReference type="Proteomes" id="UP000028981">
    <property type="component" value="Unassembled WGS sequence"/>
</dbReference>
<reference evidence="2 3" key="1">
    <citation type="submission" date="2014-08" db="EMBL/GenBank/DDBJ databases">
        <authorList>
            <person name="Hassan Y.I."/>
            <person name="Lepp D."/>
            <person name="Zhou T."/>
        </authorList>
    </citation>
    <scope>NUCLEOTIDE SEQUENCE [LARGE SCALE GENOMIC DNA]</scope>
    <source>
        <strain evidence="2 3">IFO13584</strain>
    </source>
</reference>
<evidence type="ECO:0000313" key="3">
    <source>
        <dbReference type="Proteomes" id="UP000028981"/>
    </source>
</evidence>
<feature type="signal peptide" evidence="1">
    <location>
        <begin position="1"/>
        <end position="17"/>
    </location>
</feature>
<dbReference type="EMBL" id="JQGC01000040">
    <property type="protein sequence ID" value="KFL27987.1"/>
    <property type="molecule type" value="Genomic_DNA"/>
</dbReference>
<keyword evidence="3" id="KW-1185">Reference proteome</keyword>
<dbReference type="Pfam" id="PF14247">
    <property type="entry name" value="DUF4344"/>
    <property type="match status" value="1"/>
</dbReference>